<dbReference type="PANTHER" id="PTHR12468:SF2">
    <property type="entry name" value="GPI MANNOSYLTRANSFERASE 2"/>
    <property type="match status" value="1"/>
</dbReference>
<evidence type="ECO:0000256" key="9">
    <source>
        <dbReference type="ARBA" id="ARBA00023136"/>
    </source>
</evidence>
<evidence type="ECO:0000313" key="12">
    <source>
        <dbReference type="EMBL" id="GAB41723.1"/>
    </source>
</evidence>
<evidence type="ECO:0000256" key="5">
    <source>
        <dbReference type="ARBA" id="ARBA00022679"/>
    </source>
</evidence>
<evidence type="ECO:0000256" key="6">
    <source>
        <dbReference type="ARBA" id="ARBA00022692"/>
    </source>
</evidence>
<feature type="compositionally biased region" description="Low complexity" evidence="10">
    <location>
        <begin position="22"/>
        <end position="49"/>
    </location>
</feature>
<feature type="compositionally biased region" description="Basic and acidic residues" evidence="10">
    <location>
        <begin position="50"/>
        <end position="61"/>
    </location>
</feature>
<evidence type="ECO:0000256" key="1">
    <source>
        <dbReference type="ARBA" id="ARBA00004477"/>
    </source>
</evidence>
<evidence type="ECO:0000256" key="10">
    <source>
        <dbReference type="SAM" id="MobiDB-lite"/>
    </source>
</evidence>
<evidence type="ECO:0000256" key="3">
    <source>
        <dbReference type="ARBA" id="ARBA00022502"/>
    </source>
</evidence>
<evidence type="ECO:0000256" key="2">
    <source>
        <dbReference type="ARBA" id="ARBA00004687"/>
    </source>
</evidence>
<dbReference type="GO" id="GO:0004376">
    <property type="term" value="F:GPI mannosyltransferase activity"/>
    <property type="evidence" value="ECO:0007669"/>
    <property type="project" value="InterPro"/>
</dbReference>
<accession>H5U7L5</accession>
<dbReference type="EMBL" id="BAFC01000150">
    <property type="protein sequence ID" value="GAB41723.1"/>
    <property type="molecule type" value="Genomic_DNA"/>
</dbReference>
<dbReference type="GO" id="GO:0006506">
    <property type="term" value="P:GPI anchor biosynthetic process"/>
    <property type="evidence" value="ECO:0007669"/>
    <property type="project" value="UniProtKB-UniPathway"/>
</dbReference>
<feature type="region of interest" description="Disordered" evidence="10">
    <location>
        <begin position="1"/>
        <end position="75"/>
    </location>
</feature>
<evidence type="ECO:0000313" key="13">
    <source>
        <dbReference type="Proteomes" id="UP000005845"/>
    </source>
</evidence>
<dbReference type="Proteomes" id="UP000005845">
    <property type="component" value="Unassembled WGS sequence"/>
</dbReference>
<evidence type="ECO:0008006" key="14">
    <source>
        <dbReference type="Google" id="ProtNLM"/>
    </source>
</evidence>
<evidence type="ECO:0000256" key="8">
    <source>
        <dbReference type="ARBA" id="ARBA00022989"/>
    </source>
</evidence>
<sequence length="479" mass="50385">MSADRADESAAGRVGASEAGRAETSGGRRGASAAGRSGASAAGRSGAKRSGTEQRRIRQVERPGAGDGREEVDAAPRAAVDDDSLPYWVSAIGVFIAIRIVGLLVLGRFAQLRDTSVGNALSAWDGKWMLAIAEHGYGDVPYSLTDARGLHTADTAYAFFPGYPYLVGWIAKLPFVTPFGAAISLNVVLGCLTAVGAARLGADCVRAMGNRSPLTRGGSVNPERVGLYLVAILAATPMSVVLNMAYTEALFCALTVWALVGVIERNWVLAGVAACLAGTVRPTAVVIIGVVMLAAALTLVRDPEARSWRSRRGSGAYLWLAIVLSPLGYLGYLAVVWAHTGSPTGWFRVQTEGWDTRIDGGVVTFNFVNDALVNSGEVASVATAWIILATLLMVVVAFWARLPWPVVVYGTLVVASIVLSSGLMISRPRLLLPAFVLLLPLAIALAKQRTSVAVAVVVPMVIGSAWFGAHMLTVYPHAM</sequence>
<comment type="pathway">
    <text evidence="2">Glycolipid biosynthesis; glycosylphosphatidylinositol-anchor biosynthesis.</text>
</comment>
<feature type="transmembrane region" description="Helical" evidence="11">
    <location>
        <begin position="453"/>
        <end position="475"/>
    </location>
</feature>
<dbReference type="UniPathway" id="UPA00196"/>
<keyword evidence="7" id="KW-0256">Endoplasmic reticulum</keyword>
<feature type="transmembrane region" description="Helical" evidence="11">
    <location>
        <begin position="267"/>
        <end position="295"/>
    </location>
</feature>
<comment type="subcellular location">
    <subcellularLocation>
        <location evidence="1">Endoplasmic reticulum membrane</location>
        <topology evidence="1">Multi-pass membrane protein</topology>
    </subcellularLocation>
</comment>
<comment type="caution">
    <text evidence="12">The sequence shown here is derived from an EMBL/GenBank/DDBJ whole genome shotgun (WGS) entry which is preliminary data.</text>
</comment>
<keyword evidence="5" id="KW-0808">Transferase</keyword>
<feature type="transmembrane region" description="Helical" evidence="11">
    <location>
        <begin position="378"/>
        <end position="399"/>
    </location>
</feature>
<feature type="transmembrane region" description="Helical" evidence="11">
    <location>
        <begin position="430"/>
        <end position="446"/>
    </location>
</feature>
<dbReference type="PANTHER" id="PTHR12468">
    <property type="entry name" value="GPI MANNOSYLTRANSFERASE 2"/>
    <property type="match status" value="1"/>
</dbReference>
<keyword evidence="4" id="KW-0328">Glycosyltransferase</keyword>
<dbReference type="InterPro" id="IPR007315">
    <property type="entry name" value="PIG-V/Gpi18"/>
</dbReference>
<reference evidence="12 13" key="1">
    <citation type="submission" date="2012-02" db="EMBL/GenBank/DDBJ databases">
        <title>Whole genome shotgun sequence of Gordonia sputi NBRC 100414.</title>
        <authorList>
            <person name="Yoshida I."/>
            <person name="Hosoyama A."/>
            <person name="Tsuchikane K."/>
            <person name="Katsumata H."/>
            <person name="Yamazaki S."/>
            <person name="Fujita N."/>
        </authorList>
    </citation>
    <scope>NUCLEOTIDE SEQUENCE [LARGE SCALE GENOMIC DNA]</scope>
    <source>
        <strain evidence="12 13">NBRC 100414</strain>
    </source>
</reference>
<organism evidence="12 13">
    <name type="scientific">Gordonia sputi NBRC 100414</name>
    <dbReference type="NCBI Taxonomy" id="1089453"/>
    <lineage>
        <taxon>Bacteria</taxon>
        <taxon>Bacillati</taxon>
        <taxon>Actinomycetota</taxon>
        <taxon>Actinomycetes</taxon>
        <taxon>Mycobacteriales</taxon>
        <taxon>Gordoniaceae</taxon>
        <taxon>Gordonia</taxon>
    </lineage>
</organism>
<gene>
    <name evidence="12" type="ORF">GOSPT_152_00220</name>
</gene>
<dbReference type="RefSeq" id="WP_005209521.1">
    <property type="nucleotide sequence ID" value="NZ_BAFC01000150.1"/>
</dbReference>
<keyword evidence="9 11" id="KW-0472">Membrane</keyword>
<evidence type="ECO:0000256" key="11">
    <source>
        <dbReference type="SAM" id="Phobius"/>
    </source>
</evidence>
<dbReference type="GO" id="GO:0000009">
    <property type="term" value="F:alpha-1,6-mannosyltransferase activity"/>
    <property type="evidence" value="ECO:0007669"/>
    <property type="project" value="InterPro"/>
</dbReference>
<evidence type="ECO:0000256" key="4">
    <source>
        <dbReference type="ARBA" id="ARBA00022676"/>
    </source>
</evidence>
<feature type="transmembrane region" description="Helical" evidence="11">
    <location>
        <begin position="406"/>
        <end position="424"/>
    </location>
</feature>
<keyword evidence="3" id="KW-0337">GPI-anchor biosynthesis</keyword>
<evidence type="ECO:0000256" key="7">
    <source>
        <dbReference type="ARBA" id="ARBA00022824"/>
    </source>
</evidence>
<feature type="transmembrane region" description="Helical" evidence="11">
    <location>
        <begin position="85"/>
        <end position="106"/>
    </location>
</feature>
<keyword evidence="13" id="KW-1185">Reference proteome</keyword>
<name>H5U7L5_9ACTN</name>
<feature type="transmembrane region" description="Helical" evidence="11">
    <location>
        <begin position="316"/>
        <end position="338"/>
    </location>
</feature>
<dbReference type="eggNOG" id="COG5542">
    <property type="taxonomic scope" value="Bacteria"/>
</dbReference>
<keyword evidence="6 11" id="KW-0812">Transmembrane</keyword>
<feature type="compositionally biased region" description="Basic and acidic residues" evidence="10">
    <location>
        <begin position="1"/>
        <end position="10"/>
    </location>
</feature>
<protein>
    <recommendedName>
        <fullName evidence="14">Glycosyltransferase RgtA/B/C/D-like domain-containing protein</fullName>
    </recommendedName>
</protein>
<dbReference type="AlphaFoldDB" id="H5U7L5"/>
<keyword evidence="8 11" id="KW-1133">Transmembrane helix</keyword>
<proteinExistence type="predicted"/>
<dbReference type="GO" id="GO:0016020">
    <property type="term" value="C:membrane"/>
    <property type="evidence" value="ECO:0007669"/>
    <property type="project" value="GOC"/>
</dbReference>